<feature type="transmembrane region" description="Helical" evidence="4">
    <location>
        <begin position="398"/>
        <end position="417"/>
    </location>
</feature>
<evidence type="ECO:0000256" key="2">
    <source>
        <dbReference type="ARBA" id="ARBA00022676"/>
    </source>
</evidence>
<dbReference type="InterPro" id="IPR029044">
    <property type="entry name" value="Nucleotide-diphossugar_trans"/>
</dbReference>
<organism evidence="6 7">
    <name type="scientific">Glycomyces buryatensis</name>
    <dbReference type="NCBI Taxonomy" id="2570927"/>
    <lineage>
        <taxon>Bacteria</taxon>
        <taxon>Bacillati</taxon>
        <taxon>Actinomycetota</taxon>
        <taxon>Actinomycetes</taxon>
        <taxon>Glycomycetales</taxon>
        <taxon>Glycomycetaceae</taxon>
        <taxon>Glycomyces</taxon>
    </lineage>
</organism>
<feature type="transmembrane region" description="Helical" evidence="4">
    <location>
        <begin position="56"/>
        <end position="74"/>
    </location>
</feature>
<reference evidence="6 7" key="2">
    <citation type="submission" date="2019-05" db="EMBL/GenBank/DDBJ databases">
        <title>Glycomyces buryatensis sp. nov.</title>
        <authorList>
            <person name="Nikitina E."/>
        </authorList>
    </citation>
    <scope>NUCLEOTIDE SEQUENCE [LARGE SCALE GENOMIC DNA]</scope>
    <source>
        <strain evidence="6 7">18</strain>
    </source>
</reference>
<sequence>MKRFTGLGIVILALTMAVSVLAITWLTVPRRLSQPESIEILGLTIRYDLHGPAVELVVGALLLAAMAGVGIAVYERRVATAARRTPPKTTELPLSPRQIMADTRGRFDGDVTMTVFIPAHNEEKRLPATLASLAQQTVAPDRIVVVADNCTDTTPDIARSAGVEVFFPVDNREKKAGALNQAIAGMLPTFGPNDVVMVMDADTYFASDKFIESAVRRMTDDRAMMAIGGLFLGEQGHGLLGQFQRNEYTRYTREIKRRRGRVFVLSGTASVFRPAALRAVAESRGTLLPGVHGDVYDTIALTEDNELTLAIKSLGGLMISPHECTVITELMPTWRQLWRQRLRWQRGALENLSAYGVTPTTTRYWAQQIGIGYSAVALASYFSLMGITVMAIDSWVWFPFWGCLSMVFAIERIVTVWRGGWRARLLAAMVLPELVYDLYIEVVFLKGVGDMVFGRSATWGHDRTAKAAHREEVAA</sequence>
<dbReference type="PANTHER" id="PTHR43630">
    <property type="entry name" value="POLY-BETA-1,6-N-ACETYL-D-GLUCOSAMINE SYNTHASE"/>
    <property type="match status" value="1"/>
</dbReference>
<dbReference type="Gene3D" id="3.90.550.10">
    <property type="entry name" value="Spore Coat Polysaccharide Biosynthesis Protein SpsA, Chain A"/>
    <property type="match status" value="1"/>
</dbReference>
<feature type="domain" description="Glycosyltransferase 2-like" evidence="5">
    <location>
        <begin position="114"/>
        <end position="278"/>
    </location>
</feature>
<proteinExistence type="inferred from homology"/>
<accession>A0A4V4HRH3</accession>
<keyword evidence="3 6" id="KW-0808">Transferase</keyword>
<dbReference type="InterPro" id="IPR001173">
    <property type="entry name" value="Glyco_trans_2-like"/>
</dbReference>
<dbReference type="OrthoDB" id="9797391at2"/>
<dbReference type="PANTHER" id="PTHR43630:SF1">
    <property type="entry name" value="POLY-BETA-1,6-N-ACETYL-D-GLUCOSAMINE SYNTHASE"/>
    <property type="match status" value="1"/>
</dbReference>
<reference evidence="7" key="1">
    <citation type="submission" date="2019-04" db="EMBL/GenBank/DDBJ databases">
        <title>Nocardioides xinjiangensis sp. nov.</title>
        <authorList>
            <person name="Liu S."/>
        </authorList>
    </citation>
    <scope>NUCLEOTIDE SEQUENCE [LARGE SCALE GENOMIC DNA]</scope>
    <source>
        <strain evidence="7">18</strain>
    </source>
</reference>
<gene>
    <name evidence="6" type="ORF">FAB82_21330</name>
</gene>
<evidence type="ECO:0000313" key="7">
    <source>
        <dbReference type="Proteomes" id="UP000308760"/>
    </source>
</evidence>
<evidence type="ECO:0000259" key="5">
    <source>
        <dbReference type="Pfam" id="PF00535"/>
    </source>
</evidence>
<keyword evidence="7" id="KW-1185">Reference proteome</keyword>
<keyword evidence="4" id="KW-0812">Transmembrane</keyword>
<dbReference type="Proteomes" id="UP000308760">
    <property type="component" value="Unassembled WGS sequence"/>
</dbReference>
<dbReference type="Pfam" id="PF00535">
    <property type="entry name" value="Glycos_transf_2"/>
    <property type="match status" value="1"/>
</dbReference>
<dbReference type="GO" id="GO:0016757">
    <property type="term" value="F:glycosyltransferase activity"/>
    <property type="evidence" value="ECO:0007669"/>
    <property type="project" value="UniProtKB-KW"/>
</dbReference>
<dbReference type="CDD" id="cd06423">
    <property type="entry name" value="CESA_like"/>
    <property type="match status" value="1"/>
</dbReference>
<evidence type="ECO:0000256" key="3">
    <source>
        <dbReference type="ARBA" id="ARBA00022679"/>
    </source>
</evidence>
<keyword evidence="4" id="KW-1133">Transmembrane helix</keyword>
<evidence type="ECO:0000256" key="4">
    <source>
        <dbReference type="SAM" id="Phobius"/>
    </source>
</evidence>
<dbReference type="SUPFAM" id="SSF53448">
    <property type="entry name" value="Nucleotide-diphospho-sugar transferases"/>
    <property type="match status" value="1"/>
</dbReference>
<dbReference type="EMBL" id="STGY01000071">
    <property type="protein sequence ID" value="THV37116.1"/>
    <property type="molecule type" value="Genomic_DNA"/>
</dbReference>
<comment type="caution">
    <text evidence="6">The sequence shown here is derived from an EMBL/GenBank/DDBJ whole genome shotgun (WGS) entry which is preliminary data.</text>
</comment>
<feature type="transmembrane region" description="Helical" evidence="4">
    <location>
        <begin position="371"/>
        <end position="392"/>
    </location>
</feature>
<keyword evidence="2" id="KW-0328">Glycosyltransferase</keyword>
<evidence type="ECO:0000313" key="6">
    <source>
        <dbReference type="EMBL" id="THV37116.1"/>
    </source>
</evidence>
<protein>
    <submittedName>
        <fullName evidence="6">Glycosyltransferase</fullName>
    </submittedName>
</protein>
<dbReference type="AlphaFoldDB" id="A0A4V4HRH3"/>
<name>A0A4V4HRH3_9ACTN</name>
<evidence type="ECO:0000256" key="1">
    <source>
        <dbReference type="ARBA" id="ARBA00006739"/>
    </source>
</evidence>
<keyword evidence="4" id="KW-0472">Membrane</keyword>
<comment type="similarity">
    <text evidence="1">Belongs to the glycosyltransferase 2 family.</text>
</comment>